<feature type="binding site" evidence="6">
    <location>
        <position position="133"/>
    </location>
    <ligand>
        <name>Zn(2+)</name>
        <dbReference type="ChEBI" id="CHEBI:29105"/>
        <note>structural</note>
    </ligand>
</feature>
<name>A0A7L6N8Y3_9MOLU</name>
<evidence type="ECO:0000256" key="7">
    <source>
        <dbReference type="RuleBase" id="RU003330"/>
    </source>
</evidence>
<sequence length="217" mass="24552">MNLLIMGKPGAGKGTQAKKILDHFSLTHISTGDIYRDEIKKGSEIGQEAKKYLDQGNLVPDKMTNDIVWEVLQKHEYPNGFMLDGFPRTIAQAEALDEMLNTLNIHLTAVINVDVDDDVISDRMAGRRVCSNCGETYHVEYHPPKKDGVCDVCGHSLIQRKDDLKESVLNRLQIYKNKTQPLLDYYENKDLLLVIDGENPSDQVFEDILIKLGELHD</sequence>
<evidence type="ECO:0000256" key="5">
    <source>
        <dbReference type="ARBA" id="ARBA00022840"/>
    </source>
</evidence>
<dbReference type="Pfam" id="PF00406">
    <property type="entry name" value="ADK"/>
    <property type="match status" value="1"/>
</dbReference>
<feature type="region of interest" description="NMP" evidence="6">
    <location>
        <begin position="30"/>
        <end position="59"/>
    </location>
</feature>
<evidence type="ECO:0000259" key="9">
    <source>
        <dbReference type="Pfam" id="PF05191"/>
    </source>
</evidence>
<dbReference type="Pfam" id="PF05191">
    <property type="entry name" value="ADK_lid"/>
    <property type="match status" value="1"/>
</dbReference>
<dbReference type="Proteomes" id="UP000512167">
    <property type="component" value="Chromosome"/>
</dbReference>
<dbReference type="InterPro" id="IPR033690">
    <property type="entry name" value="Adenylat_kinase_CS"/>
</dbReference>
<gene>
    <name evidence="6" type="primary">adk</name>
    <name evidence="10" type="ORF">HF295_05515</name>
</gene>
<keyword evidence="4 6" id="KW-0418">Kinase</keyword>
<dbReference type="GO" id="GO:0004017">
    <property type="term" value="F:AMP kinase activity"/>
    <property type="evidence" value="ECO:0007669"/>
    <property type="project" value="UniProtKB-UniRule"/>
</dbReference>
<feature type="binding site" evidence="6">
    <location>
        <position position="171"/>
    </location>
    <ligand>
        <name>AMP</name>
        <dbReference type="ChEBI" id="CHEBI:456215"/>
    </ligand>
</feature>
<feature type="binding site" evidence="6">
    <location>
        <position position="150"/>
    </location>
    <ligand>
        <name>Zn(2+)</name>
        <dbReference type="ChEBI" id="CHEBI:29105"/>
        <note>structural</note>
    </ligand>
</feature>
<keyword evidence="3 6" id="KW-0547">Nucleotide-binding</keyword>
<dbReference type="GO" id="GO:0005737">
    <property type="term" value="C:cytoplasm"/>
    <property type="evidence" value="ECO:0007669"/>
    <property type="project" value="UniProtKB-SubCell"/>
</dbReference>
<feature type="binding site" evidence="6">
    <location>
        <begin position="136"/>
        <end position="137"/>
    </location>
    <ligand>
        <name>ATP</name>
        <dbReference type="ChEBI" id="CHEBI:30616"/>
    </ligand>
</feature>
<organism evidence="10 11">
    <name type="scientific">Hujiaoplasma nucleasis</name>
    <dbReference type="NCBI Taxonomy" id="2725268"/>
    <lineage>
        <taxon>Bacteria</taxon>
        <taxon>Bacillati</taxon>
        <taxon>Mycoplasmatota</taxon>
        <taxon>Mollicutes</taxon>
        <taxon>Candidatus Izemoplasmatales</taxon>
        <taxon>Hujiaoplasmataceae</taxon>
        <taxon>Hujiaoplasma</taxon>
    </lineage>
</organism>
<dbReference type="GO" id="GO:0005524">
    <property type="term" value="F:ATP binding"/>
    <property type="evidence" value="ECO:0007669"/>
    <property type="project" value="UniProtKB-UniRule"/>
</dbReference>
<keyword evidence="6" id="KW-0862">Zinc</keyword>
<dbReference type="NCBIfam" id="TIGR01351">
    <property type="entry name" value="adk"/>
    <property type="match status" value="1"/>
</dbReference>
<comment type="function">
    <text evidence="6">Catalyzes the reversible transfer of the terminal phosphate group between ATP and AMP. Plays an important role in cellular energy homeostasis and in adenine nucleotide metabolism.</text>
</comment>
<dbReference type="GO" id="GO:0008270">
    <property type="term" value="F:zinc ion binding"/>
    <property type="evidence" value="ECO:0007669"/>
    <property type="project" value="UniProtKB-UniRule"/>
</dbReference>
<dbReference type="NCBIfam" id="NF001380">
    <property type="entry name" value="PRK00279.1-2"/>
    <property type="match status" value="1"/>
</dbReference>
<feature type="binding site" evidence="6">
    <location>
        <position position="127"/>
    </location>
    <ligand>
        <name>ATP</name>
        <dbReference type="ChEBI" id="CHEBI:30616"/>
    </ligand>
</feature>
<dbReference type="EMBL" id="CP051151">
    <property type="protein sequence ID" value="QLY40979.1"/>
    <property type="molecule type" value="Genomic_DNA"/>
</dbReference>
<dbReference type="PANTHER" id="PTHR23359">
    <property type="entry name" value="NUCLEOTIDE KINASE"/>
    <property type="match status" value="1"/>
</dbReference>
<keyword evidence="6" id="KW-0963">Cytoplasm</keyword>
<dbReference type="NCBIfam" id="NF001381">
    <property type="entry name" value="PRK00279.1-3"/>
    <property type="match status" value="1"/>
</dbReference>
<dbReference type="GO" id="GO:0044209">
    <property type="term" value="P:AMP salvage"/>
    <property type="evidence" value="ECO:0007669"/>
    <property type="project" value="UniProtKB-UniRule"/>
</dbReference>
<dbReference type="FunFam" id="3.40.50.300:FF:000106">
    <property type="entry name" value="Adenylate kinase mitochondrial"/>
    <property type="match status" value="1"/>
</dbReference>
<comment type="catalytic activity">
    <reaction evidence="6 8">
        <text>AMP + ATP = 2 ADP</text>
        <dbReference type="Rhea" id="RHEA:12973"/>
        <dbReference type="ChEBI" id="CHEBI:30616"/>
        <dbReference type="ChEBI" id="CHEBI:456215"/>
        <dbReference type="ChEBI" id="CHEBI:456216"/>
        <dbReference type="EC" id="2.7.4.3"/>
    </reaction>
</comment>
<dbReference type="InterPro" id="IPR027417">
    <property type="entry name" value="P-loop_NTPase"/>
</dbReference>
<feature type="binding site" evidence="6">
    <location>
        <position position="130"/>
    </location>
    <ligand>
        <name>Zn(2+)</name>
        <dbReference type="ChEBI" id="CHEBI:29105"/>
        <note>structural</note>
    </ligand>
</feature>
<keyword evidence="1 6" id="KW-0808">Transferase</keyword>
<evidence type="ECO:0000256" key="6">
    <source>
        <dbReference type="HAMAP-Rule" id="MF_00235"/>
    </source>
</evidence>
<feature type="domain" description="Adenylate kinase active site lid" evidence="9">
    <location>
        <begin position="127"/>
        <end position="162"/>
    </location>
</feature>
<protein>
    <recommendedName>
        <fullName evidence="6 8">Adenylate kinase</fullName>
        <shortName evidence="6">AK</shortName>
        <ecNumber evidence="6 8">2.7.4.3</ecNumber>
    </recommendedName>
    <alternativeName>
        <fullName evidence="6">ATP-AMP transphosphorylase</fullName>
    </alternativeName>
    <alternativeName>
        <fullName evidence="6">ATP:AMP phosphotransferase</fullName>
    </alternativeName>
    <alternativeName>
        <fullName evidence="6">Adenylate monophosphate kinase</fullName>
    </alternativeName>
</protein>
<dbReference type="HAMAP" id="MF_00235">
    <property type="entry name" value="Adenylate_kinase_Adk"/>
    <property type="match status" value="1"/>
</dbReference>
<evidence type="ECO:0000256" key="8">
    <source>
        <dbReference type="RuleBase" id="RU003331"/>
    </source>
</evidence>
<evidence type="ECO:0000256" key="4">
    <source>
        <dbReference type="ARBA" id="ARBA00022777"/>
    </source>
</evidence>
<comment type="similarity">
    <text evidence="6 7">Belongs to the adenylate kinase family.</text>
</comment>
<comment type="domain">
    <text evidence="6">Consists of three domains, a large central CORE domain and two small peripheral domains, NMPbind and LID, which undergo movements during catalysis. The LID domain closes over the site of phosphoryl transfer upon ATP binding. Assembling and dissambling the active center during each catalytic cycle provides an effective means to prevent ATP hydrolysis. Some bacteria have evolved a zinc-coordinating structure that stabilizes the LID domain.</text>
</comment>
<dbReference type="NCBIfam" id="NF011100">
    <property type="entry name" value="PRK14527.1"/>
    <property type="match status" value="1"/>
</dbReference>
<feature type="binding site" evidence="6">
    <location>
        <position position="92"/>
    </location>
    <ligand>
        <name>AMP</name>
        <dbReference type="ChEBI" id="CHEBI:456215"/>
    </ligand>
</feature>
<comment type="subcellular location">
    <subcellularLocation>
        <location evidence="6 8">Cytoplasm</location>
    </subcellularLocation>
</comment>
<evidence type="ECO:0000256" key="2">
    <source>
        <dbReference type="ARBA" id="ARBA00022727"/>
    </source>
</evidence>
<evidence type="ECO:0000313" key="11">
    <source>
        <dbReference type="Proteomes" id="UP000512167"/>
    </source>
</evidence>
<evidence type="ECO:0000256" key="1">
    <source>
        <dbReference type="ARBA" id="ARBA00022679"/>
    </source>
</evidence>
<dbReference type="Gene3D" id="3.40.50.300">
    <property type="entry name" value="P-loop containing nucleotide triphosphate hydrolases"/>
    <property type="match status" value="1"/>
</dbReference>
<comment type="pathway">
    <text evidence="6">Purine metabolism; AMP biosynthesis via salvage pathway; AMP from ADP: step 1/1.</text>
</comment>
<keyword evidence="5 6" id="KW-0067">ATP-binding</keyword>
<reference evidence="10 11" key="1">
    <citation type="submission" date="2020-04" db="EMBL/GenBank/DDBJ databases">
        <authorList>
            <person name="Zheng R.K."/>
            <person name="Sun C.M."/>
        </authorList>
    </citation>
    <scope>NUCLEOTIDE SEQUENCE [LARGE SCALE GENOMIC DNA]</scope>
    <source>
        <strain evidence="11">zrk29</strain>
    </source>
</reference>
<proteinExistence type="inferred from homology"/>
<dbReference type="KEGG" id="tbk:HF295_05515"/>
<feature type="binding site" evidence="6">
    <location>
        <begin position="10"/>
        <end position="15"/>
    </location>
    <ligand>
        <name>ATP</name>
        <dbReference type="ChEBI" id="CHEBI:30616"/>
    </ligand>
</feature>
<evidence type="ECO:0000313" key="10">
    <source>
        <dbReference type="EMBL" id="QLY40979.1"/>
    </source>
</evidence>
<dbReference type="InterPro" id="IPR000850">
    <property type="entry name" value="Adenylat/UMP-CMP_kin"/>
</dbReference>
<dbReference type="InterPro" id="IPR007862">
    <property type="entry name" value="Adenylate_kinase_lid-dom"/>
</dbReference>
<dbReference type="PRINTS" id="PR00094">
    <property type="entry name" value="ADENYLTKNASE"/>
</dbReference>
<evidence type="ECO:0000256" key="3">
    <source>
        <dbReference type="ARBA" id="ARBA00022741"/>
    </source>
</evidence>
<dbReference type="SUPFAM" id="SSF52540">
    <property type="entry name" value="P-loop containing nucleoside triphosphate hydrolases"/>
    <property type="match status" value="1"/>
</dbReference>
<feature type="region of interest" description="LID" evidence="6">
    <location>
        <begin position="126"/>
        <end position="163"/>
    </location>
</feature>
<dbReference type="InterPro" id="IPR006259">
    <property type="entry name" value="Adenyl_kin_sub"/>
</dbReference>
<keyword evidence="6" id="KW-0479">Metal-binding</keyword>
<feature type="binding site" evidence="6">
    <location>
        <position position="36"/>
    </location>
    <ligand>
        <name>AMP</name>
        <dbReference type="ChEBI" id="CHEBI:456215"/>
    </ligand>
</feature>
<feature type="binding site" evidence="6">
    <location>
        <begin position="57"/>
        <end position="59"/>
    </location>
    <ligand>
        <name>AMP</name>
        <dbReference type="ChEBI" id="CHEBI:456215"/>
    </ligand>
</feature>
<keyword evidence="2 6" id="KW-0545">Nucleotide biosynthesis</keyword>
<feature type="binding site" evidence="6">
    <location>
        <begin position="85"/>
        <end position="88"/>
    </location>
    <ligand>
        <name>AMP</name>
        <dbReference type="ChEBI" id="CHEBI:456215"/>
    </ligand>
</feature>
<dbReference type="PROSITE" id="PS00113">
    <property type="entry name" value="ADENYLATE_KINASE"/>
    <property type="match status" value="1"/>
</dbReference>
<feature type="binding site" evidence="6">
    <location>
        <position position="160"/>
    </location>
    <ligand>
        <name>AMP</name>
        <dbReference type="ChEBI" id="CHEBI:456215"/>
    </ligand>
</feature>
<keyword evidence="11" id="KW-1185">Reference proteome</keyword>
<dbReference type="AlphaFoldDB" id="A0A7L6N8Y3"/>
<dbReference type="CDD" id="cd01428">
    <property type="entry name" value="ADK"/>
    <property type="match status" value="1"/>
</dbReference>
<feature type="binding site" evidence="6">
    <location>
        <position position="199"/>
    </location>
    <ligand>
        <name>ATP</name>
        <dbReference type="ChEBI" id="CHEBI:30616"/>
    </ligand>
</feature>
<comment type="subunit">
    <text evidence="6 8">Monomer.</text>
</comment>
<dbReference type="EC" id="2.7.4.3" evidence="6 8"/>
<feature type="binding site" evidence="6">
    <location>
        <position position="31"/>
    </location>
    <ligand>
        <name>AMP</name>
        <dbReference type="ChEBI" id="CHEBI:456215"/>
    </ligand>
</feature>
<accession>A0A7L6N8Y3</accession>
<dbReference type="UniPathway" id="UPA00588">
    <property type="reaction ID" value="UER00649"/>
</dbReference>
<feature type="binding site" evidence="6">
    <location>
        <position position="153"/>
    </location>
    <ligand>
        <name>Zn(2+)</name>
        <dbReference type="ChEBI" id="CHEBI:29105"/>
        <note>structural</note>
    </ligand>
</feature>